<reference evidence="3" key="1">
    <citation type="submission" date="2019-08" db="EMBL/GenBank/DDBJ databases">
        <authorList>
            <person name="Kucharzyk K."/>
            <person name="Murdoch R.W."/>
            <person name="Higgins S."/>
            <person name="Loffler F."/>
        </authorList>
    </citation>
    <scope>NUCLEOTIDE SEQUENCE</scope>
</reference>
<sequence>MVKDTGLDDLLELGVKPALAITDSQVFGYVAERIPESVPLTSFSILFARQKGDFEAYLQGTPYISKLKDGDNVLVLESCTHQTSCEDIGRVKIPKLLRKFTGKKLSFTFVSGLSEIDPPPPLPGEAYALVVQCGGCMVTRKQLINRMKSFTEKDIPVTNYGMALAYMNGIFERATRMFNNHESDTHAIHTP</sequence>
<dbReference type="InterPro" id="IPR040644">
    <property type="entry name" value="HydF_tetramer"/>
</dbReference>
<organism evidence="3">
    <name type="scientific">bioreactor metagenome</name>
    <dbReference type="NCBI Taxonomy" id="1076179"/>
    <lineage>
        <taxon>unclassified sequences</taxon>
        <taxon>metagenomes</taxon>
        <taxon>ecological metagenomes</taxon>
    </lineage>
</organism>
<evidence type="ECO:0000259" key="1">
    <source>
        <dbReference type="Pfam" id="PF18128"/>
    </source>
</evidence>
<evidence type="ECO:0000259" key="2">
    <source>
        <dbReference type="Pfam" id="PF18133"/>
    </source>
</evidence>
<dbReference type="Gene3D" id="3.40.50.11420">
    <property type="match status" value="1"/>
</dbReference>
<evidence type="ECO:0000313" key="3">
    <source>
        <dbReference type="EMBL" id="MPM70883.1"/>
    </source>
</evidence>
<dbReference type="Pfam" id="PF18133">
    <property type="entry name" value="HydF_tetramer"/>
    <property type="match status" value="1"/>
</dbReference>
<evidence type="ECO:0008006" key="4">
    <source>
        <dbReference type="Google" id="ProtNLM"/>
    </source>
</evidence>
<protein>
    <recommendedName>
        <fullName evidence="4">Hydrogen maturase F tetramerization domain-containing protein</fullName>
    </recommendedName>
</protein>
<gene>
    <name evidence="3" type="ORF">SDC9_117844</name>
</gene>
<dbReference type="Gene3D" id="3.40.50.11410">
    <property type="match status" value="1"/>
</dbReference>
<comment type="caution">
    <text evidence="3">The sequence shown here is derived from an EMBL/GenBank/DDBJ whole genome shotgun (WGS) entry which is preliminary data.</text>
</comment>
<dbReference type="InterPro" id="IPR041606">
    <property type="entry name" value="HydF_dimer"/>
</dbReference>
<feature type="domain" description="Hydrogen maturase F dimerization" evidence="1">
    <location>
        <begin position="2"/>
        <end position="52"/>
    </location>
</feature>
<name>A0A645C6C4_9ZZZZ</name>
<dbReference type="AlphaFoldDB" id="A0A645C6C4"/>
<dbReference type="EMBL" id="VSSQ01023759">
    <property type="protein sequence ID" value="MPM70883.1"/>
    <property type="molecule type" value="Genomic_DNA"/>
</dbReference>
<dbReference type="Pfam" id="PF18128">
    <property type="entry name" value="HydF_dimer"/>
    <property type="match status" value="1"/>
</dbReference>
<proteinExistence type="predicted"/>
<accession>A0A645C6C4</accession>
<feature type="domain" description="Hydrogen maturase F tetramerization" evidence="2">
    <location>
        <begin position="56"/>
        <end position="176"/>
    </location>
</feature>